<dbReference type="Gene3D" id="3.20.20.70">
    <property type="entry name" value="Aldolase class I"/>
    <property type="match status" value="1"/>
</dbReference>
<dbReference type="PROSITE" id="PS51257">
    <property type="entry name" value="PROKAR_LIPOPROTEIN"/>
    <property type="match status" value="1"/>
</dbReference>
<protein>
    <submittedName>
        <fullName evidence="6">Nitronate monooxygenase</fullName>
    </submittedName>
</protein>
<evidence type="ECO:0000256" key="2">
    <source>
        <dbReference type="ARBA" id="ARBA00022630"/>
    </source>
</evidence>
<dbReference type="Pfam" id="PF03060">
    <property type="entry name" value="NMO"/>
    <property type="match status" value="1"/>
</dbReference>
<evidence type="ECO:0000256" key="1">
    <source>
        <dbReference type="ARBA" id="ARBA00009881"/>
    </source>
</evidence>
<keyword evidence="3" id="KW-0288">FMN</keyword>
<evidence type="ECO:0000256" key="5">
    <source>
        <dbReference type="ARBA" id="ARBA00023033"/>
    </source>
</evidence>
<dbReference type="Proteomes" id="UP000753961">
    <property type="component" value="Unassembled WGS sequence"/>
</dbReference>
<name>A0A953HT04_9BACT</name>
<dbReference type="GO" id="GO:0018580">
    <property type="term" value="F:nitronate monooxygenase activity"/>
    <property type="evidence" value="ECO:0007669"/>
    <property type="project" value="InterPro"/>
</dbReference>
<evidence type="ECO:0000313" key="6">
    <source>
        <dbReference type="EMBL" id="MBY5957681.1"/>
    </source>
</evidence>
<organism evidence="6 7">
    <name type="scientific">Membranihabitans marinus</name>
    <dbReference type="NCBI Taxonomy" id="1227546"/>
    <lineage>
        <taxon>Bacteria</taxon>
        <taxon>Pseudomonadati</taxon>
        <taxon>Bacteroidota</taxon>
        <taxon>Saprospiria</taxon>
        <taxon>Saprospirales</taxon>
        <taxon>Saprospiraceae</taxon>
        <taxon>Membranihabitans</taxon>
    </lineage>
</organism>
<reference evidence="6" key="1">
    <citation type="submission" date="2021-06" db="EMBL/GenBank/DDBJ databases">
        <title>44 bacteria genomes isolated from Dapeng, Shenzhen.</title>
        <authorList>
            <person name="Zheng W."/>
            <person name="Yu S."/>
            <person name="Huang Y."/>
        </authorList>
    </citation>
    <scope>NUCLEOTIDE SEQUENCE</scope>
    <source>
        <strain evidence="6">DP5N28-2</strain>
    </source>
</reference>
<keyword evidence="7" id="KW-1185">Reference proteome</keyword>
<proteinExistence type="inferred from homology"/>
<dbReference type="AlphaFoldDB" id="A0A953HT04"/>
<accession>A0A953HT04</accession>
<dbReference type="RefSeq" id="WP_222579205.1">
    <property type="nucleotide sequence ID" value="NZ_JAHVHU010000006.1"/>
</dbReference>
<sequence>MKERSSLIDSAFLPVIVAPMFLVSGPALVTACCKAGVMASFPMPNARPIKELNQWFEDITYSLNTYKKENPDHTVAPFVPNMIVHSSYDRFEAELELIRKYQPPIVITSLGNPGRVVPTVHAYGGQVYSDVNSIKWAHKAIDAGVDGLILVAAGAGGHTGQMASFPFIEAVRKFFEGTLILAGGINSGSAILAAQALGADLAYMGTRFIAATESLAAQSYKQMLVDGKFDDLVLTPAVTGIPAHFIRQSLEKAGVNITETGKVNFDMQNDESGARAWKDIWSAGHGIENIHDIRSAKDIILSLHTEYVAAVQRITRKTPGIA</sequence>
<dbReference type="InterPro" id="IPR004136">
    <property type="entry name" value="NMO"/>
</dbReference>
<dbReference type="CDD" id="cd04730">
    <property type="entry name" value="NPD_like"/>
    <property type="match status" value="1"/>
</dbReference>
<dbReference type="PANTHER" id="PTHR42747">
    <property type="entry name" value="NITRONATE MONOOXYGENASE-RELATED"/>
    <property type="match status" value="1"/>
</dbReference>
<dbReference type="InterPro" id="IPR013785">
    <property type="entry name" value="Aldolase_TIM"/>
</dbReference>
<gene>
    <name evidence="6" type="ORF">KUV50_06040</name>
</gene>
<dbReference type="SUPFAM" id="SSF51412">
    <property type="entry name" value="Inosine monophosphate dehydrogenase (IMPDH)"/>
    <property type="match status" value="1"/>
</dbReference>
<dbReference type="EMBL" id="JAHVHU010000006">
    <property type="protein sequence ID" value="MBY5957681.1"/>
    <property type="molecule type" value="Genomic_DNA"/>
</dbReference>
<evidence type="ECO:0000256" key="4">
    <source>
        <dbReference type="ARBA" id="ARBA00023002"/>
    </source>
</evidence>
<keyword evidence="2" id="KW-0285">Flavoprotein</keyword>
<comment type="caution">
    <text evidence="6">The sequence shown here is derived from an EMBL/GenBank/DDBJ whole genome shotgun (WGS) entry which is preliminary data.</text>
</comment>
<keyword evidence="5 6" id="KW-0503">Monooxygenase</keyword>
<keyword evidence="4" id="KW-0560">Oxidoreductase</keyword>
<comment type="similarity">
    <text evidence="1">Belongs to the nitronate monooxygenase family. NMO class I subfamily.</text>
</comment>
<evidence type="ECO:0000256" key="3">
    <source>
        <dbReference type="ARBA" id="ARBA00022643"/>
    </source>
</evidence>
<dbReference type="PANTHER" id="PTHR42747:SF4">
    <property type="entry name" value="BLR1330 PROTEIN"/>
    <property type="match status" value="1"/>
</dbReference>
<evidence type="ECO:0000313" key="7">
    <source>
        <dbReference type="Proteomes" id="UP000753961"/>
    </source>
</evidence>